<keyword evidence="1 5" id="KW-0963">Cytoplasm</keyword>
<evidence type="ECO:0000256" key="2">
    <source>
        <dbReference type="ARBA" id="ARBA00022785"/>
    </source>
</evidence>
<dbReference type="EMBL" id="BNJF01000002">
    <property type="protein sequence ID" value="GHO46419.1"/>
    <property type="molecule type" value="Genomic_DNA"/>
</dbReference>
<dbReference type="InterPro" id="IPR043133">
    <property type="entry name" value="GTP-CH-I_C/QueF"/>
</dbReference>
<dbReference type="AlphaFoldDB" id="A0A8J3I830"/>
<feature type="binding site" evidence="5">
    <location>
        <begin position="69"/>
        <end position="71"/>
    </location>
    <ligand>
        <name>substrate</name>
    </ligand>
</feature>
<organism evidence="6 7">
    <name type="scientific">Ktedonospora formicarum</name>
    <dbReference type="NCBI Taxonomy" id="2778364"/>
    <lineage>
        <taxon>Bacteria</taxon>
        <taxon>Bacillati</taxon>
        <taxon>Chloroflexota</taxon>
        <taxon>Ktedonobacteria</taxon>
        <taxon>Ktedonobacterales</taxon>
        <taxon>Ktedonobacteraceae</taxon>
        <taxon>Ktedonospora</taxon>
    </lineage>
</organism>
<dbReference type="GO" id="GO:0008616">
    <property type="term" value="P:tRNA queuosine(34) biosynthetic process"/>
    <property type="evidence" value="ECO:0007669"/>
    <property type="project" value="UniProtKB-UniRule"/>
</dbReference>
<dbReference type="InterPro" id="IPR029500">
    <property type="entry name" value="QueF"/>
</dbReference>
<evidence type="ECO:0000256" key="4">
    <source>
        <dbReference type="ARBA" id="ARBA00023002"/>
    </source>
</evidence>
<dbReference type="InterPro" id="IPR050084">
    <property type="entry name" value="NADPH_dep_7-cyano-7-deazaG_red"/>
</dbReference>
<dbReference type="PANTHER" id="PTHR34354">
    <property type="entry name" value="NADPH-DEPENDENT 7-CYANO-7-DEAZAGUANINE REDUCTASE"/>
    <property type="match status" value="1"/>
</dbReference>
<evidence type="ECO:0000313" key="6">
    <source>
        <dbReference type="EMBL" id="GHO46419.1"/>
    </source>
</evidence>
<keyword evidence="3 5" id="KW-0521">NADP</keyword>
<feature type="active site" description="Proton donor" evidence="5">
    <location>
        <position position="54"/>
    </location>
</feature>
<feature type="active site" description="Thioimide intermediate" evidence="5">
    <location>
        <position position="47"/>
    </location>
</feature>
<dbReference type="InterPro" id="IPR016856">
    <property type="entry name" value="QueF_type1"/>
</dbReference>
<comment type="caution">
    <text evidence="6">The sequence shown here is derived from an EMBL/GenBank/DDBJ whole genome shotgun (WGS) entry which is preliminary data.</text>
</comment>
<feature type="binding site" evidence="5">
    <location>
        <begin position="88"/>
        <end position="89"/>
    </location>
    <ligand>
        <name>substrate</name>
    </ligand>
</feature>
<dbReference type="SUPFAM" id="SSF55620">
    <property type="entry name" value="Tetrahydrobiopterin biosynthesis enzymes-like"/>
    <property type="match status" value="1"/>
</dbReference>
<dbReference type="GO" id="GO:0033739">
    <property type="term" value="F:preQ1 synthase activity"/>
    <property type="evidence" value="ECO:0007669"/>
    <property type="project" value="UniProtKB-UniRule"/>
</dbReference>
<name>A0A8J3I830_9CHLR</name>
<sequence length="147" mass="17242">MENEQQRVPGRYGFEEIEENRLEPWPNPHPESNYVVHFEIPEFTCLCPRSGFPDFATIVIDYVPGPSVVELKSLKLYINSYRNRQISHESSINVILNDLVTLLSPRWMRVVGDFTVRGNIKTIVFTEHVEPGYEGQRPEYRRYQQSL</sequence>
<reference evidence="6" key="1">
    <citation type="submission" date="2020-10" db="EMBL/GenBank/DDBJ databases">
        <title>Taxonomic study of unclassified bacteria belonging to the class Ktedonobacteria.</title>
        <authorList>
            <person name="Yabe S."/>
            <person name="Wang C.M."/>
            <person name="Zheng Y."/>
            <person name="Sakai Y."/>
            <person name="Cavaletti L."/>
            <person name="Monciardini P."/>
            <person name="Donadio S."/>
        </authorList>
    </citation>
    <scope>NUCLEOTIDE SEQUENCE</scope>
    <source>
        <strain evidence="6">SOSP1-1</strain>
    </source>
</reference>
<comment type="catalytic activity">
    <reaction evidence="5">
        <text>7-aminomethyl-7-carbaguanine + 2 NADP(+) = 7-cyano-7-carbaguanine + 2 NADPH + 3 H(+)</text>
        <dbReference type="Rhea" id="RHEA:13409"/>
        <dbReference type="ChEBI" id="CHEBI:15378"/>
        <dbReference type="ChEBI" id="CHEBI:45075"/>
        <dbReference type="ChEBI" id="CHEBI:57783"/>
        <dbReference type="ChEBI" id="CHEBI:58349"/>
        <dbReference type="ChEBI" id="CHEBI:58703"/>
        <dbReference type="EC" id="1.7.1.13"/>
    </reaction>
</comment>
<dbReference type="Gene3D" id="3.30.1130.10">
    <property type="match status" value="1"/>
</dbReference>
<dbReference type="EC" id="1.7.1.13" evidence="5"/>
<dbReference type="RefSeq" id="WP_220195799.1">
    <property type="nucleotide sequence ID" value="NZ_BNJF01000002.1"/>
</dbReference>
<keyword evidence="4 5" id="KW-0560">Oxidoreductase</keyword>
<evidence type="ECO:0000256" key="1">
    <source>
        <dbReference type="ARBA" id="ARBA00022490"/>
    </source>
</evidence>
<gene>
    <name evidence="5 6" type="primary">queF</name>
    <name evidence="6" type="ORF">KSX_45820</name>
</gene>
<keyword evidence="2 5" id="KW-0671">Queuosine biosynthesis</keyword>
<comment type="similarity">
    <text evidence="5">Belongs to the GTP cyclohydrolase I family. QueF type 1 subfamily.</text>
</comment>
<accession>A0A8J3I830</accession>
<dbReference type="UniPathway" id="UPA00392"/>
<keyword evidence="7" id="KW-1185">Reference proteome</keyword>
<dbReference type="HAMAP" id="MF_00818">
    <property type="entry name" value="QueF_type1"/>
    <property type="match status" value="1"/>
</dbReference>
<evidence type="ECO:0000313" key="7">
    <source>
        <dbReference type="Proteomes" id="UP000612362"/>
    </source>
</evidence>
<comment type="subcellular location">
    <subcellularLocation>
        <location evidence="5">Cytoplasm</location>
    </subcellularLocation>
</comment>
<dbReference type="PIRSF" id="PIRSF027377">
    <property type="entry name" value="Nitrile_oxidored_QueF"/>
    <property type="match status" value="1"/>
</dbReference>
<dbReference type="GO" id="GO:0005737">
    <property type="term" value="C:cytoplasm"/>
    <property type="evidence" value="ECO:0007669"/>
    <property type="project" value="UniProtKB-SubCell"/>
</dbReference>
<dbReference type="Proteomes" id="UP000612362">
    <property type="component" value="Unassembled WGS sequence"/>
</dbReference>
<dbReference type="PANTHER" id="PTHR34354:SF1">
    <property type="entry name" value="NADPH-DEPENDENT 7-CYANO-7-DEAZAGUANINE REDUCTASE"/>
    <property type="match status" value="1"/>
</dbReference>
<proteinExistence type="inferred from homology"/>
<comment type="function">
    <text evidence="5">Catalyzes the NADPH-dependent reduction of 7-cyano-7-deazaguanine (preQ0) to 7-aminomethyl-7-deazaguanine (preQ1).</text>
</comment>
<evidence type="ECO:0000256" key="5">
    <source>
        <dbReference type="HAMAP-Rule" id="MF_00818"/>
    </source>
</evidence>
<evidence type="ECO:0000256" key="3">
    <source>
        <dbReference type="ARBA" id="ARBA00022857"/>
    </source>
</evidence>
<protein>
    <recommendedName>
        <fullName evidence="5">NADPH-dependent 7-cyano-7-deazaguanine reductase</fullName>
        <ecNumber evidence="5">1.7.1.13</ecNumber>
    </recommendedName>
    <alternativeName>
        <fullName evidence="5">7-cyano-7-carbaguanine reductase</fullName>
    </alternativeName>
    <alternativeName>
        <fullName evidence="5">NADPH-dependent nitrile oxidoreductase</fullName>
    </alternativeName>
    <alternativeName>
        <fullName evidence="5">PreQ(0) reductase</fullName>
    </alternativeName>
</protein>
<dbReference type="NCBIfam" id="TIGR03139">
    <property type="entry name" value="QueF-II"/>
    <property type="match status" value="1"/>
</dbReference>
<dbReference type="Pfam" id="PF14489">
    <property type="entry name" value="QueF"/>
    <property type="match status" value="1"/>
</dbReference>
<comment type="pathway">
    <text evidence="5">tRNA modification; tRNA-queuosine biosynthesis.</text>
</comment>